<evidence type="ECO:0000256" key="1">
    <source>
        <dbReference type="SAM" id="MobiDB-lite"/>
    </source>
</evidence>
<dbReference type="EMBL" id="AWWV01015803">
    <property type="protein sequence ID" value="OMO51434.1"/>
    <property type="molecule type" value="Genomic_DNA"/>
</dbReference>
<keyword evidence="3" id="KW-1185">Reference proteome</keyword>
<feature type="compositionally biased region" description="Basic and acidic residues" evidence="1">
    <location>
        <begin position="15"/>
        <end position="31"/>
    </location>
</feature>
<proteinExistence type="predicted"/>
<feature type="non-terminal residue" evidence="2">
    <location>
        <position position="1"/>
    </location>
</feature>
<reference evidence="2 3" key="1">
    <citation type="submission" date="2013-09" db="EMBL/GenBank/DDBJ databases">
        <title>Corchorus capsularis genome sequencing.</title>
        <authorList>
            <person name="Alam M."/>
            <person name="Haque M.S."/>
            <person name="Islam M.S."/>
            <person name="Emdad E.M."/>
            <person name="Islam M.M."/>
            <person name="Ahmed B."/>
            <person name="Halim A."/>
            <person name="Hossen Q.M.M."/>
            <person name="Hossain M.Z."/>
            <person name="Ahmed R."/>
            <person name="Khan M.M."/>
            <person name="Islam R."/>
            <person name="Rashid M.M."/>
            <person name="Khan S.A."/>
            <person name="Rahman M.S."/>
            <person name="Alam M."/>
        </authorList>
    </citation>
    <scope>NUCLEOTIDE SEQUENCE [LARGE SCALE GENOMIC DNA]</scope>
    <source>
        <strain evidence="3">cv. CVL-1</strain>
        <tissue evidence="2">Whole seedling</tissue>
    </source>
</reference>
<comment type="caution">
    <text evidence="2">The sequence shown here is derived from an EMBL/GenBank/DDBJ whole genome shotgun (WGS) entry which is preliminary data.</text>
</comment>
<dbReference type="Gramene" id="OMO51434">
    <property type="protein sequence ID" value="OMO51434"/>
    <property type="gene ID" value="CCACVL1_29798"/>
</dbReference>
<sequence>SLLTNLKHNGINHAAMERKEKGQIDPLRKSQ</sequence>
<name>A0A1R3G017_COCAP</name>
<dbReference type="Proteomes" id="UP000188268">
    <property type="component" value="Unassembled WGS sequence"/>
</dbReference>
<evidence type="ECO:0000313" key="3">
    <source>
        <dbReference type="Proteomes" id="UP000188268"/>
    </source>
</evidence>
<organism evidence="2 3">
    <name type="scientific">Corchorus capsularis</name>
    <name type="common">Jute</name>
    <dbReference type="NCBI Taxonomy" id="210143"/>
    <lineage>
        <taxon>Eukaryota</taxon>
        <taxon>Viridiplantae</taxon>
        <taxon>Streptophyta</taxon>
        <taxon>Embryophyta</taxon>
        <taxon>Tracheophyta</taxon>
        <taxon>Spermatophyta</taxon>
        <taxon>Magnoliopsida</taxon>
        <taxon>eudicotyledons</taxon>
        <taxon>Gunneridae</taxon>
        <taxon>Pentapetalae</taxon>
        <taxon>rosids</taxon>
        <taxon>malvids</taxon>
        <taxon>Malvales</taxon>
        <taxon>Malvaceae</taxon>
        <taxon>Grewioideae</taxon>
        <taxon>Apeibeae</taxon>
        <taxon>Corchorus</taxon>
    </lineage>
</organism>
<feature type="region of interest" description="Disordered" evidence="1">
    <location>
        <begin position="1"/>
        <end position="31"/>
    </location>
</feature>
<protein>
    <submittedName>
        <fullName evidence="2">Uncharacterized protein</fullName>
    </submittedName>
</protein>
<evidence type="ECO:0000313" key="2">
    <source>
        <dbReference type="EMBL" id="OMO51434.1"/>
    </source>
</evidence>
<accession>A0A1R3G017</accession>
<gene>
    <name evidence="2" type="ORF">CCACVL1_29798</name>
</gene>
<dbReference type="AlphaFoldDB" id="A0A1R3G017"/>